<evidence type="ECO:0000256" key="3">
    <source>
        <dbReference type="ARBA" id="ARBA00023136"/>
    </source>
</evidence>
<dbReference type="PANTHER" id="PTHR23220">
    <property type="entry name" value="INTEGRIN ALPHA"/>
    <property type="match status" value="1"/>
</dbReference>
<evidence type="ECO:0000256" key="1">
    <source>
        <dbReference type="ARBA" id="ARBA00004479"/>
    </source>
</evidence>
<comment type="caution">
    <text evidence="6">The sequence shown here is derived from an EMBL/GenBank/DDBJ whole genome shotgun (WGS) entry which is preliminary data.</text>
</comment>
<keyword evidence="3 5" id="KW-0472">Membrane</keyword>
<accession>A0AAW1U572</accession>
<organism evidence="6 7">
    <name type="scientific">Henosepilachna vigintioctopunctata</name>
    <dbReference type="NCBI Taxonomy" id="420089"/>
    <lineage>
        <taxon>Eukaryota</taxon>
        <taxon>Metazoa</taxon>
        <taxon>Ecdysozoa</taxon>
        <taxon>Arthropoda</taxon>
        <taxon>Hexapoda</taxon>
        <taxon>Insecta</taxon>
        <taxon>Pterygota</taxon>
        <taxon>Neoptera</taxon>
        <taxon>Endopterygota</taxon>
        <taxon>Coleoptera</taxon>
        <taxon>Polyphaga</taxon>
        <taxon>Cucujiformia</taxon>
        <taxon>Coccinelloidea</taxon>
        <taxon>Coccinellidae</taxon>
        <taxon>Epilachninae</taxon>
        <taxon>Epilachnini</taxon>
        <taxon>Henosepilachna</taxon>
    </lineage>
</organism>
<dbReference type="SUPFAM" id="SSF69179">
    <property type="entry name" value="Integrin domains"/>
    <property type="match status" value="1"/>
</dbReference>
<dbReference type="GO" id="GO:0007157">
    <property type="term" value="P:heterophilic cell-cell adhesion via plasma membrane cell adhesion molecules"/>
    <property type="evidence" value="ECO:0007669"/>
    <property type="project" value="UniProtKB-ARBA"/>
</dbReference>
<gene>
    <name evidence="6" type="ORF">WA026_007797</name>
</gene>
<reference evidence="6 7" key="1">
    <citation type="submission" date="2023-03" db="EMBL/GenBank/DDBJ databases">
        <title>Genome insight into feeding habits of ladybird beetles.</title>
        <authorList>
            <person name="Li H.-S."/>
            <person name="Huang Y.-H."/>
            <person name="Pang H."/>
        </authorList>
    </citation>
    <scope>NUCLEOTIDE SEQUENCE [LARGE SCALE GENOMIC DNA]</scope>
    <source>
        <strain evidence="6">SYSU_2023b</strain>
        <tissue evidence="6">Whole body</tissue>
    </source>
</reference>
<dbReference type="Gene3D" id="1.20.5.930">
    <property type="entry name" value="Bicelle-embedded integrin alpha(iib) transmembrane segment"/>
    <property type="match status" value="1"/>
</dbReference>
<keyword evidence="5" id="KW-1133">Transmembrane helix</keyword>
<protein>
    <submittedName>
        <fullName evidence="6">Uncharacterized protein</fullName>
    </submittedName>
</protein>
<keyword evidence="5" id="KW-0812">Transmembrane</keyword>
<comment type="subcellular location">
    <subcellularLocation>
        <location evidence="1">Membrane</location>
        <topology evidence="1">Single-pass type I membrane protein</topology>
    </subcellularLocation>
</comment>
<keyword evidence="7" id="KW-1185">Reference proteome</keyword>
<keyword evidence="2" id="KW-0401">Integrin</keyword>
<dbReference type="EMBL" id="JARQZJ010000033">
    <property type="protein sequence ID" value="KAK9875402.1"/>
    <property type="molecule type" value="Genomic_DNA"/>
</dbReference>
<dbReference type="Proteomes" id="UP001431783">
    <property type="component" value="Unassembled WGS sequence"/>
</dbReference>
<dbReference type="GO" id="GO:0007229">
    <property type="term" value="P:integrin-mediated signaling pathway"/>
    <property type="evidence" value="ECO:0007669"/>
    <property type="project" value="UniProtKB-KW"/>
</dbReference>
<evidence type="ECO:0000256" key="4">
    <source>
        <dbReference type="ARBA" id="ARBA00023180"/>
    </source>
</evidence>
<dbReference type="InterPro" id="IPR032695">
    <property type="entry name" value="Integrin_dom_sf"/>
</dbReference>
<dbReference type="GO" id="GO:0009897">
    <property type="term" value="C:external side of plasma membrane"/>
    <property type="evidence" value="ECO:0007669"/>
    <property type="project" value="TreeGrafter"/>
</dbReference>
<evidence type="ECO:0000313" key="6">
    <source>
        <dbReference type="EMBL" id="KAK9875402.1"/>
    </source>
</evidence>
<feature type="transmembrane region" description="Helical" evidence="5">
    <location>
        <begin position="244"/>
        <end position="266"/>
    </location>
</feature>
<dbReference type="PANTHER" id="PTHR23220:SF83">
    <property type="entry name" value="INTEGRIN ALPHA-PS3-RELATED"/>
    <property type="match status" value="1"/>
</dbReference>
<proteinExistence type="predicted"/>
<evidence type="ECO:0000313" key="7">
    <source>
        <dbReference type="Proteomes" id="UP001431783"/>
    </source>
</evidence>
<dbReference type="GO" id="GO:0005178">
    <property type="term" value="F:integrin binding"/>
    <property type="evidence" value="ECO:0007669"/>
    <property type="project" value="TreeGrafter"/>
</dbReference>
<dbReference type="GO" id="GO:0007160">
    <property type="term" value="P:cell-matrix adhesion"/>
    <property type="evidence" value="ECO:0007669"/>
    <property type="project" value="TreeGrafter"/>
</dbReference>
<sequence length="358" mass="40361">MDDINGKIEKKSVFINVTLITNSFNTNSASEIIELKLKTEADISISGESGQQSYSYRGRKLLEFRQTYQIIKYGFSPVSSVSFDILIPYQMKTSSGLVNLTSLNQTEGSLGGQSIDSHSYILEKEPKNIEIMENMQDDLSKIESMGKKIYNINCSMTDVICASISGKFGPFDSQKKTAVISLSMVFDTESITGLVEKNTVIRFSTVGMVKILEPPNLVQSGDRADIVSVSSIFVGDPDVNIIDLWIIIASAVSGLLLLLLITFILTKAGFFKRSTKEELEQLKAQNGMADIKEESKDVEQRNERRNFLEKYHKTGLTFGTMWYICIYNVGQCFLAWDSRRTDHHFCHMSKCRKFKSWL</sequence>
<dbReference type="GO" id="GO:0033627">
    <property type="term" value="P:cell adhesion mediated by integrin"/>
    <property type="evidence" value="ECO:0007669"/>
    <property type="project" value="TreeGrafter"/>
</dbReference>
<name>A0AAW1U572_9CUCU</name>
<dbReference type="Gene3D" id="2.60.40.1530">
    <property type="entry name" value="ntegrin, alpha v. Chain A, domain 4"/>
    <property type="match status" value="1"/>
</dbReference>
<keyword evidence="4" id="KW-0325">Glycoprotein</keyword>
<evidence type="ECO:0000256" key="5">
    <source>
        <dbReference type="SAM" id="Phobius"/>
    </source>
</evidence>
<evidence type="ECO:0000256" key="2">
    <source>
        <dbReference type="ARBA" id="ARBA00023037"/>
    </source>
</evidence>
<dbReference type="GO" id="GO:0008305">
    <property type="term" value="C:integrin complex"/>
    <property type="evidence" value="ECO:0007669"/>
    <property type="project" value="TreeGrafter"/>
</dbReference>
<dbReference type="AlphaFoldDB" id="A0AAW1U572"/>